<dbReference type="GO" id="GO:0016192">
    <property type="term" value="P:vesicle-mediated transport"/>
    <property type="evidence" value="ECO:0007669"/>
    <property type="project" value="InterPro"/>
</dbReference>
<comment type="similarity">
    <text evidence="2">Belongs to the adaptor complexes large subunit family.</text>
</comment>
<evidence type="ECO:0000256" key="1">
    <source>
        <dbReference type="ARBA" id="ARBA00004308"/>
    </source>
</evidence>
<dbReference type="STRING" id="879819.A0A0J0XL30"/>
<feature type="domain" description="Clathrin/coatomer adaptor adaptin-like N-terminal" evidence="7">
    <location>
        <begin position="44"/>
        <end position="590"/>
    </location>
</feature>
<evidence type="ECO:0000256" key="3">
    <source>
        <dbReference type="ARBA" id="ARBA00022448"/>
    </source>
</evidence>
<evidence type="ECO:0000256" key="2">
    <source>
        <dbReference type="ARBA" id="ARBA00006613"/>
    </source>
</evidence>
<evidence type="ECO:0000256" key="6">
    <source>
        <dbReference type="SAM" id="MobiDB-lite"/>
    </source>
</evidence>
<dbReference type="InterPro" id="IPR011989">
    <property type="entry name" value="ARM-like"/>
</dbReference>
<dbReference type="GO" id="GO:0012505">
    <property type="term" value="C:endomembrane system"/>
    <property type="evidence" value="ECO:0007669"/>
    <property type="project" value="UniProtKB-SubCell"/>
</dbReference>
<evidence type="ECO:0000259" key="7">
    <source>
        <dbReference type="Pfam" id="PF01602"/>
    </source>
</evidence>
<feature type="compositionally biased region" description="Polar residues" evidence="6">
    <location>
        <begin position="716"/>
        <end position="731"/>
    </location>
</feature>
<dbReference type="PIRSF" id="PIRSF037096">
    <property type="entry name" value="AP3_complex_beta"/>
    <property type="match status" value="1"/>
</dbReference>
<protein>
    <submittedName>
        <fullName evidence="8">ARM repeat-containing protein</fullName>
    </submittedName>
</protein>
<dbReference type="OrthoDB" id="10254310at2759"/>
<dbReference type="GeneID" id="28983971"/>
<evidence type="ECO:0000256" key="4">
    <source>
        <dbReference type="ARBA" id="ARBA00022927"/>
    </source>
</evidence>
<dbReference type="AlphaFoldDB" id="A0A0J0XL30"/>
<feature type="compositionally biased region" description="Polar residues" evidence="6">
    <location>
        <begin position="683"/>
        <end position="699"/>
    </location>
</feature>
<gene>
    <name evidence="8" type="ORF">CC85DRAFT_286052</name>
</gene>
<dbReference type="InterPro" id="IPR026739">
    <property type="entry name" value="AP_beta"/>
</dbReference>
<feature type="region of interest" description="Disordered" evidence="6">
    <location>
        <begin position="714"/>
        <end position="810"/>
    </location>
</feature>
<reference evidence="8 9" key="1">
    <citation type="submission" date="2015-03" db="EMBL/GenBank/DDBJ databases">
        <title>Genomics and transcriptomics of the oil-accumulating basidiomycete yeast T. oleaginosus allow insights into substrate utilization and the diverse evolutionary trajectories of mating systems in fungi.</title>
        <authorList>
            <consortium name="DOE Joint Genome Institute"/>
            <person name="Kourist R."/>
            <person name="Kracht O."/>
            <person name="Bracharz F."/>
            <person name="Lipzen A."/>
            <person name="Nolan M."/>
            <person name="Ohm R."/>
            <person name="Grigoriev I."/>
            <person name="Sun S."/>
            <person name="Heitman J."/>
            <person name="Bruck T."/>
            <person name="Nowrousian M."/>
        </authorList>
    </citation>
    <scope>NUCLEOTIDE SEQUENCE [LARGE SCALE GENOMIC DNA]</scope>
    <source>
        <strain evidence="8 9">IBC0246</strain>
    </source>
</reference>
<dbReference type="EMBL" id="KQ087212">
    <property type="protein sequence ID" value="KLT41816.1"/>
    <property type="molecule type" value="Genomic_DNA"/>
</dbReference>
<feature type="compositionally biased region" description="Acidic residues" evidence="6">
    <location>
        <begin position="779"/>
        <end position="803"/>
    </location>
</feature>
<evidence type="ECO:0000313" key="8">
    <source>
        <dbReference type="EMBL" id="KLT41816.1"/>
    </source>
</evidence>
<sequence length="810" mass="88516">MINRLGQRIKENFHETTRDLSLLAGGSGSGAAGYFDVSEDKVVEVSKLLESRAESERLEGMKRIIAAMSKGRNMEAFFAQVVKQVVASSIEIRKLVYIYLLRYAATNSDLLLLSINTFQKDLSDPSPLIRSMSLRVLTSMRLPVIQGIVTLGLKKLVNDRNPWVRKTVAGGLAKVYEMDASTQPELLPLLQTLLASPSPLTLGATLTAFTEICPDRLDLLHPYYRHICRLLGDADEWGQVVALDVLMRYARTMLEKPEASGQANGKESDDEFAGLDIDLAMLLDLSKPLLRSRNGAVVIAAAKMYYNLAPPGHSSVGQEIIVAPLLRLAGTSGADTVSGTEISVVTWDVIASMAEERPWLFTSRFGHFFLHTADPGPVMSAKLRAMVSMVGEENATTAIREFKQYTALPADGVAEEAVRAIGHCVRSQPAVAETGLRSLMRLLKSTRSALVAQAVIVLKGVILQGITSPERLVARLARQLDNITNASARASVFWLVGQYAADDGSDNTLGLKWDGVAPWVPDILRKGFKGFTGEEAPAKLQILTLAAKLIVLSPNAPKLDLFCQYLFTLARWDADYDVRDRARFLAALLRGVREVEGEGVDEDVGGVTLRSEQARVVLLGKREVTQDIVAEPSELEVGSMSRVAHHKLGGYAPLPEWTDDPTDASLRESEYERPKPSSPPRSFGSQPNLSSHPNFGSQPSAAAANLAALAVPRRSTPVTPLESSPASSVPHTTRAKFRDLDDFLNSEGSDEGSEEETESEEETVLEIGVAAQPRRDFVPEYDPEEFKEDEESSDETSSDESDVEAPLYRR</sequence>
<evidence type="ECO:0000256" key="5">
    <source>
        <dbReference type="ARBA" id="ARBA00023136"/>
    </source>
</evidence>
<dbReference type="Proteomes" id="UP000053611">
    <property type="component" value="Unassembled WGS sequence"/>
</dbReference>
<keyword evidence="5" id="KW-0472">Membrane</keyword>
<dbReference type="Gene3D" id="1.25.10.10">
    <property type="entry name" value="Leucine-rich Repeat Variant"/>
    <property type="match status" value="1"/>
</dbReference>
<dbReference type="PANTHER" id="PTHR11134">
    <property type="entry name" value="ADAPTOR COMPLEX SUBUNIT BETA FAMILY MEMBER"/>
    <property type="match status" value="1"/>
</dbReference>
<dbReference type="Pfam" id="PF01602">
    <property type="entry name" value="Adaptin_N"/>
    <property type="match status" value="1"/>
</dbReference>
<feature type="compositionally biased region" description="Basic and acidic residues" evidence="6">
    <location>
        <begin position="665"/>
        <end position="675"/>
    </location>
</feature>
<comment type="subcellular location">
    <subcellularLocation>
        <location evidence="1">Endomembrane system</location>
    </subcellularLocation>
</comment>
<evidence type="ECO:0000313" key="9">
    <source>
        <dbReference type="Proteomes" id="UP000053611"/>
    </source>
</evidence>
<dbReference type="InterPro" id="IPR016024">
    <property type="entry name" value="ARM-type_fold"/>
</dbReference>
<keyword evidence="4" id="KW-0653">Protein transport</keyword>
<feature type="region of interest" description="Disordered" evidence="6">
    <location>
        <begin position="650"/>
        <end position="699"/>
    </location>
</feature>
<feature type="compositionally biased region" description="Acidic residues" evidence="6">
    <location>
        <begin position="742"/>
        <end position="764"/>
    </location>
</feature>
<dbReference type="InterPro" id="IPR026740">
    <property type="entry name" value="AP3_beta"/>
</dbReference>
<dbReference type="InterPro" id="IPR002553">
    <property type="entry name" value="Clathrin/coatomer_adapt-like_N"/>
</dbReference>
<organism evidence="8 9">
    <name type="scientific">Cutaneotrichosporon oleaginosum</name>
    <dbReference type="NCBI Taxonomy" id="879819"/>
    <lineage>
        <taxon>Eukaryota</taxon>
        <taxon>Fungi</taxon>
        <taxon>Dikarya</taxon>
        <taxon>Basidiomycota</taxon>
        <taxon>Agaricomycotina</taxon>
        <taxon>Tremellomycetes</taxon>
        <taxon>Trichosporonales</taxon>
        <taxon>Trichosporonaceae</taxon>
        <taxon>Cutaneotrichosporon</taxon>
    </lineage>
</organism>
<dbReference type="SUPFAM" id="SSF48371">
    <property type="entry name" value="ARM repeat"/>
    <property type="match status" value="1"/>
</dbReference>
<dbReference type="GO" id="GO:0006886">
    <property type="term" value="P:intracellular protein transport"/>
    <property type="evidence" value="ECO:0007669"/>
    <property type="project" value="InterPro"/>
</dbReference>
<accession>A0A0J0XL30</accession>
<dbReference type="GO" id="GO:0030123">
    <property type="term" value="C:AP-3 adaptor complex"/>
    <property type="evidence" value="ECO:0007669"/>
    <property type="project" value="InterPro"/>
</dbReference>
<keyword evidence="3" id="KW-0813">Transport</keyword>
<dbReference type="RefSeq" id="XP_018278307.1">
    <property type="nucleotide sequence ID" value="XM_018423368.1"/>
</dbReference>
<keyword evidence="9" id="KW-1185">Reference proteome</keyword>
<proteinExistence type="inferred from homology"/>
<name>A0A0J0XL30_9TREE</name>